<comment type="catalytic activity">
    <reaction evidence="16">
        <text>L-threonyl-[protein] + ATP = O-phospho-L-threonyl-[protein] + ADP + H(+)</text>
        <dbReference type="Rhea" id="RHEA:46608"/>
        <dbReference type="Rhea" id="RHEA-COMP:11060"/>
        <dbReference type="Rhea" id="RHEA-COMP:11605"/>
        <dbReference type="ChEBI" id="CHEBI:15378"/>
        <dbReference type="ChEBI" id="CHEBI:30013"/>
        <dbReference type="ChEBI" id="CHEBI:30616"/>
        <dbReference type="ChEBI" id="CHEBI:61977"/>
        <dbReference type="ChEBI" id="CHEBI:456216"/>
        <dbReference type="EC" id="2.7.11.1"/>
    </reaction>
</comment>
<protein>
    <recommendedName>
        <fullName evidence="2">non-specific serine/threonine protein kinase</fullName>
        <ecNumber evidence="2">2.7.11.1</ecNumber>
    </recommendedName>
</protein>
<dbReference type="FunFam" id="3.30.200.20:FF:000059">
    <property type="entry name" value="S-receptor-like serine/threonine-protein kinase"/>
    <property type="match status" value="1"/>
</dbReference>
<evidence type="ECO:0000256" key="14">
    <source>
        <dbReference type="ARBA" id="ARBA00023170"/>
    </source>
</evidence>
<feature type="chain" id="PRO_5041316605" description="non-specific serine/threonine protein kinase" evidence="20">
    <location>
        <begin position="31"/>
        <end position="645"/>
    </location>
</feature>
<dbReference type="EC" id="2.7.11.1" evidence="2"/>
<keyword evidence="23" id="KW-1185">Reference proteome</keyword>
<evidence type="ECO:0000256" key="4">
    <source>
        <dbReference type="ARBA" id="ARBA00022536"/>
    </source>
</evidence>
<evidence type="ECO:0000256" key="13">
    <source>
        <dbReference type="ARBA" id="ARBA00023157"/>
    </source>
</evidence>
<keyword evidence="12 19" id="KW-0472">Membrane</keyword>
<evidence type="ECO:0000256" key="9">
    <source>
        <dbReference type="ARBA" id="ARBA00022777"/>
    </source>
</evidence>
<dbReference type="Gene3D" id="1.10.510.10">
    <property type="entry name" value="Transferase(Phosphotransferase) domain 1"/>
    <property type="match status" value="1"/>
</dbReference>
<evidence type="ECO:0000256" key="12">
    <source>
        <dbReference type="ARBA" id="ARBA00023136"/>
    </source>
</evidence>
<evidence type="ECO:0000256" key="20">
    <source>
        <dbReference type="SAM" id="SignalP"/>
    </source>
</evidence>
<evidence type="ECO:0000256" key="10">
    <source>
        <dbReference type="ARBA" id="ARBA00022840"/>
    </source>
</evidence>
<dbReference type="Gene3D" id="3.30.200.20">
    <property type="entry name" value="Phosphorylase Kinase, domain 1"/>
    <property type="match status" value="1"/>
</dbReference>
<feature type="signal peptide" evidence="20">
    <location>
        <begin position="1"/>
        <end position="30"/>
    </location>
</feature>
<comment type="caution">
    <text evidence="22">The sequence shown here is derived from an EMBL/GenBank/DDBJ whole genome shotgun (WGS) entry which is preliminary data.</text>
</comment>
<feature type="transmembrane region" description="Helical" evidence="19">
    <location>
        <begin position="267"/>
        <end position="289"/>
    </location>
</feature>
<dbReference type="SUPFAM" id="SSF56112">
    <property type="entry name" value="Protein kinase-like (PK-like)"/>
    <property type="match status" value="1"/>
</dbReference>
<keyword evidence="14" id="KW-0675">Receptor</keyword>
<dbReference type="Pfam" id="PF13947">
    <property type="entry name" value="GUB_WAK_bind"/>
    <property type="match status" value="1"/>
</dbReference>
<dbReference type="InterPro" id="IPR025287">
    <property type="entry name" value="WAK_GUB"/>
</dbReference>
<keyword evidence="8 18" id="KW-0547">Nucleotide-binding</keyword>
<gene>
    <name evidence="22" type="ORF">PVL29_022119</name>
</gene>
<keyword evidence="3" id="KW-0723">Serine/threonine-protein kinase</keyword>
<reference evidence="22 23" key="1">
    <citation type="journal article" date="2023" name="BMC Biotechnol.">
        <title>Vitis rotundifolia cv Carlos genome sequencing.</title>
        <authorList>
            <person name="Huff M."/>
            <person name="Hulse-Kemp A."/>
            <person name="Scheffler B."/>
            <person name="Youngblood R."/>
            <person name="Simpson S."/>
            <person name="Babiker E."/>
            <person name="Staton M."/>
        </authorList>
    </citation>
    <scope>NUCLEOTIDE SEQUENCE [LARGE SCALE GENOMIC DNA]</scope>
    <source>
        <tissue evidence="22">Leaf</tissue>
    </source>
</reference>
<feature type="binding site" evidence="18">
    <location>
        <position position="365"/>
    </location>
    <ligand>
        <name>ATP</name>
        <dbReference type="ChEBI" id="CHEBI:30616"/>
    </ligand>
</feature>
<dbReference type="InterPro" id="IPR017441">
    <property type="entry name" value="Protein_kinase_ATP_BS"/>
</dbReference>
<keyword evidence="5" id="KW-0808">Transferase</keyword>
<evidence type="ECO:0000256" key="15">
    <source>
        <dbReference type="ARBA" id="ARBA00023180"/>
    </source>
</evidence>
<dbReference type="PROSITE" id="PS00108">
    <property type="entry name" value="PROTEIN_KINASE_ST"/>
    <property type="match status" value="1"/>
</dbReference>
<evidence type="ECO:0000256" key="3">
    <source>
        <dbReference type="ARBA" id="ARBA00022527"/>
    </source>
</evidence>
<dbReference type="FunFam" id="1.10.510.10:FF:000590">
    <property type="entry name" value="PR5-like receptor kinase"/>
    <property type="match status" value="1"/>
</dbReference>
<dbReference type="SMART" id="SM00220">
    <property type="entry name" value="S_TKc"/>
    <property type="match status" value="1"/>
</dbReference>
<keyword evidence="6 19" id="KW-0812">Transmembrane</keyword>
<dbReference type="GO" id="GO:0004674">
    <property type="term" value="F:protein serine/threonine kinase activity"/>
    <property type="evidence" value="ECO:0007669"/>
    <property type="project" value="UniProtKB-KW"/>
</dbReference>
<evidence type="ECO:0000256" key="18">
    <source>
        <dbReference type="PROSITE-ProRule" id="PRU10141"/>
    </source>
</evidence>
<dbReference type="Pfam" id="PF14380">
    <property type="entry name" value="WAK_assoc"/>
    <property type="match status" value="1"/>
</dbReference>
<dbReference type="EMBL" id="JARBHA010000017">
    <property type="protein sequence ID" value="KAJ9676965.1"/>
    <property type="molecule type" value="Genomic_DNA"/>
</dbReference>
<comment type="catalytic activity">
    <reaction evidence="17">
        <text>L-seryl-[protein] + ATP = O-phospho-L-seryl-[protein] + ADP + H(+)</text>
        <dbReference type="Rhea" id="RHEA:17989"/>
        <dbReference type="Rhea" id="RHEA-COMP:9863"/>
        <dbReference type="Rhea" id="RHEA-COMP:11604"/>
        <dbReference type="ChEBI" id="CHEBI:15378"/>
        <dbReference type="ChEBI" id="CHEBI:29999"/>
        <dbReference type="ChEBI" id="CHEBI:30616"/>
        <dbReference type="ChEBI" id="CHEBI:83421"/>
        <dbReference type="ChEBI" id="CHEBI:456216"/>
        <dbReference type="EC" id="2.7.11.1"/>
    </reaction>
</comment>
<dbReference type="GO" id="GO:0030247">
    <property type="term" value="F:polysaccharide binding"/>
    <property type="evidence" value="ECO:0007669"/>
    <property type="project" value="InterPro"/>
</dbReference>
<keyword evidence="13" id="KW-1015">Disulfide bond</keyword>
<dbReference type="GO" id="GO:0016020">
    <property type="term" value="C:membrane"/>
    <property type="evidence" value="ECO:0007669"/>
    <property type="project" value="UniProtKB-SubCell"/>
</dbReference>
<evidence type="ECO:0000313" key="23">
    <source>
        <dbReference type="Proteomes" id="UP001168098"/>
    </source>
</evidence>
<dbReference type="Proteomes" id="UP001168098">
    <property type="component" value="Unassembled WGS sequence"/>
</dbReference>
<dbReference type="PANTHER" id="PTHR27009">
    <property type="entry name" value="RUST RESISTANCE KINASE LR10-RELATED"/>
    <property type="match status" value="1"/>
</dbReference>
<evidence type="ECO:0000256" key="19">
    <source>
        <dbReference type="SAM" id="Phobius"/>
    </source>
</evidence>
<evidence type="ECO:0000256" key="16">
    <source>
        <dbReference type="ARBA" id="ARBA00047899"/>
    </source>
</evidence>
<keyword evidence="7 20" id="KW-0732">Signal</keyword>
<dbReference type="AlphaFoldDB" id="A0AA38YUL1"/>
<dbReference type="InterPro" id="IPR045874">
    <property type="entry name" value="LRK10/LRL21-25-like"/>
</dbReference>
<sequence>MHLKDFFPSSIVISLFISILSHGFPKYVCGIDFRYATCNSSAECGRLGKVHYPFWVNGFQPMYCGHPSFGLYCHKDEAIMWIFSEPFHVIDMDSRTQTLKIARFSVPSTGNFFCSHFNASKKSTSFSYSSDVEFITFLHYCPPIKGLSSYEYPCVVENKKQIHSYIVANKSLANRFRSGCGYSVLLPVLASAAEGLTKGSLDVGEALSKGFEVKWTANDTQCEGCMESGGRCGYDLNLNTPSCFCRDQPYPKSCSRSSKFANISKTIMMVIVAAGVGTLFASILIIFCFKRKISKHKLMFIWRKRSDADQNIKEFVGNYGSQAPKRYSYSDVKKMTNSFNDKLGQGGYGGVYKGKLGDDHLIAVKVLNTSRGNGDEFINEVASISRTSHVNIVRLLGFCFEGGKKALIYEFMSNGSLENFLCNENPLKASNHLGWEKLYQIAVGIARGLEYLHCGCRTKILHFDVKPHNILLDQDFSPKISDFGLAKLCPPKESIISMSAARGTIGYVAPEVFCRNFGQVSHKSDVYSYGMMVLEMVGGRQNVNGTVDHTSETYFPHWIYKRLERQEDLGLEGIENKEENEITRKMIVVGLWCIQTNPLHRPCMSKVIEMLEGSIEALQIPPKPFLSSPQRFPINSSSFKSTLSQ</sequence>
<dbReference type="InterPro" id="IPR008271">
    <property type="entry name" value="Ser/Thr_kinase_AS"/>
</dbReference>
<name>A0AA38YUL1_VITRO</name>
<evidence type="ECO:0000259" key="21">
    <source>
        <dbReference type="PROSITE" id="PS50011"/>
    </source>
</evidence>
<comment type="subcellular location">
    <subcellularLocation>
        <location evidence="1">Membrane</location>
        <topology evidence="1">Single-pass type I membrane protein</topology>
    </subcellularLocation>
</comment>
<keyword evidence="11 19" id="KW-1133">Transmembrane helix</keyword>
<evidence type="ECO:0000256" key="17">
    <source>
        <dbReference type="ARBA" id="ARBA00048679"/>
    </source>
</evidence>
<evidence type="ECO:0000256" key="5">
    <source>
        <dbReference type="ARBA" id="ARBA00022679"/>
    </source>
</evidence>
<dbReference type="InterPro" id="IPR032872">
    <property type="entry name" value="WAK_assoc_C"/>
</dbReference>
<evidence type="ECO:0000256" key="1">
    <source>
        <dbReference type="ARBA" id="ARBA00004479"/>
    </source>
</evidence>
<keyword evidence="4" id="KW-0245">EGF-like domain</keyword>
<evidence type="ECO:0000256" key="6">
    <source>
        <dbReference type="ARBA" id="ARBA00022692"/>
    </source>
</evidence>
<dbReference type="GO" id="GO:0005524">
    <property type="term" value="F:ATP binding"/>
    <property type="evidence" value="ECO:0007669"/>
    <property type="project" value="UniProtKB-UniRule"/>
</dbReference>
<keyword evidence="15" id="KW-0325">Glycoprotein</keyword>
<feature type="domain" description="Protein kinase" evidence="21">
    <location>
        <begin position="337"/>
        <end position="626"/>
    </location>
</feature>
<evidence type="ECO:0000256" key="7">
    <source>
        <dbReference type="ARBA" id="ARBA00022729"/>
    </source>
</evidence>
<evidence type="ECO:0000256" key="2">
    <source>
        <dbReference type="ARBA" id="ARBA00012513"/>
    </source>
</evidence>
<evidence type="ECO:0000313" key="22">
    <source>
        <dbReference type="EMBL" id="KAJ9676965.1"/>
    </source>
</evidence>
<evidence type="ECO:0000256" key="11">
    <source>
        <dbReference type="ARBA" id="ARBA00022989"/>
    </source>
</evidence>
<dbReference type="InterPro" id="IPR011009">
    <property type="entry name" value="Kinase-like_dom_sf"/>
</dbReference>
<dbReference type="PROSITE" id="PS00107">
    <property type="entry name" value="PROTEIN_KINASE_ATP"/>
    <property type="match status" value="1"/>
</dbReference>
<keyword evidence="10 18" id="KW-0067">ATP-binding</keyword>
<dbReference type="Pfam" id="PF00069">
    <property type="entry name" value="Pkinase"/>
    <property type="match status" value="1"/>
</dbReference>
<dbReference type="InterPro" id="IPR000719">
    <property type="entry name" value="Prot_kinase_dom"/>
</dbReference>
<accession>A0AA38YUL1</accession>
<evidence type="ECO:0000256" key="8">
    <source>
        <dbReference type="ARBA" id="ARBA00022741"/>
    </source>
</evidence>
<dbReference type="PROSITE" id="PS50011">
    <property type="entry name" value="PROTEIN_KINASE_DOM"/>
    <property type="match status" value="1"/>
</dbReference>
<keyword evidence="9" id="KW-0418">Kinase</keyword>
<organism evidence="22 23">
    <name type="scientific">Vitis rotundifolia</name>
    <name type="common">Muscadine grape</name>
    <dbReference type="NCBI Taxonomy" id="103349"/>
    <lineage>
        <taxon>Eukaryota</taxon>
        <taxon>Viridiplantae</taxon>
        <taxon>Streptophyta</taxon>
        <taxon>Embryophyta</taxon>
        <taxon>Tracheophyta</taxon>
        <taxon>Spermatophyta</taxon>
        <taxon>Magnoliopsida</taxon>
        <taxon>eudicotyledons</taxon>
        <taxon>Gunneridae</taxon>
        <taxon>Pentapetalae</taxon>
        <taxon>rosids</taxon>
        <taxon>Vitales</taxon>
        <taxon>Vitaceae</taxon>
        <taxon>Viteae</taxon>
        <taxon>Vitis</taxon>
    </lineage>
</organism>
<proteinExistence type="predicted"/>